<evidence type="ECO:0000259" key="2">
    <source>
        <dbReference type="PROSITE" id="PS50908"/>
    </source>
</evidence>
<dbReference type="HOGENOM" id="CLU_084528_0_1_1"/>
<accession>A0A0D1XV47</accession>
<dbReference type="RefSeq" id="XP_016216530.1">
    <property type="nucleotide sequence ID" value="XM_016355394.1"/>
</dbReference>
<proteinExistence type="predicted"/>
<protein>
    <recommendedName>
        <fullName evidence="2">RWD domain-containing protein</fullName>
    </recommendedName>
</protein>
<gene>
    <name evidence="3" type="ORF">PV09_02367</name>
</gene>
<dbReference type="OrthoDB" id="277175at2759"/>
<dbReference type="InterPro" id="IPR040213">
    <property type="entry name" value="GIR2-like"/>
</dbReference>
<dbReference type="InParanoid" id="A0A0D1XV47"/>
<feature type="coiled-coil region" evidence="1">
    <location>
        <begin position="118"/>
        <end position="188"/>
    </location>
</feature>
<dbReference type="VEuPathDB" id="FungiDB:PV09_02367"/>
<evidence type="ECO:0000256" key="1">
    <source>
        <dbReference type="SAM" id="Coils"/>
    </source>
</evidence>
<organism evidence="3 4">
    <name type="scientific">Verruconis gallopava</name>
    <dbReference type="NCBI Taxonomy" id="253628"/>
    <lineage>
        <taxon>Eukaryota</taxon>
        <taxon>Fungi</taxon>
        <taxon>Dikarya</taxon>
        <taxon>Ascomycota</taxon>
        <taxon>Pezizomycotina</taxon>
        <taxon>Dothideomycetes</taxon>
        <taxon>Pleosporomycetidae</taxon>
        <taxon>Venturiales</taxon>
        <taxon>Sympoventuriaceae</taxon>
        <taxon>Verruconis</taxon>
    </lineage>
</organism>
<dbReference type="FunFam" id="3.10.110.10:FF:000075">
    <property type="entry name" value="RWD domain-containing protein (Gir2)"/>
    <property type="match status" value="1"/>
</dbReference>
<dbReference type="PANTHER" id="PTHR12292">
    <property type="entry name" value="RWD DOMAIN-CONTAINING PROTEIN"/>
    <property type="match status" value="1"/>
</dbReference>
<feature type="domain" description="RWD" evidence="2">
    <location>
        <begin position="8"/>
        <end position="121"/>
    </location>
</feature>
<name>A0A0D1XV47_9PEZI</name>
<keyword evidence="1" id="KW-0175">Coiled coil</keyword>
<sequence>MGLDEQKEEREVLESIFPDEITDISETEFRVSIQLDVASEYGENIEGPTLLLKVEYPPDYPDEAPRLDILAPPNAPKHQYFDVQEDKAKLLSSLEPTIEENMGMAMVFTLVSSLKDAAELLISERQKAARTLKEAEAAKAEEEENRKFHGTPVTRETFLAWRAKFKQEMAEEERRRREELEAEELKKRKGVKEEVRLTGRQLWERGLAGKAGEEDEEGEADALAAAVATNVKIGA</sequence>
<dbReference type="AlphaFoldDB" id="A0A0D1XV47"/>
<dbReference type="InterPro" id="IPR016135">
    <property type="entry name" value="UBQ-conjugating_enzyme/RWD"/>
</dbReference>
<dbReference type="EMBL" id="KN847534">
    <property type="protein sequence ID" value="KIW06661.1"/>
    <property type="molecule type" value="Genomic_DNA"/>
</dbReference>
<dbReference type="PROSITE" id="PS50908">
    <property type="entry name" value="RWD"/>
    <property type="match status" value="1"/>
</dbReference>
<reference evidence="3 4" key="1">
    <citation type="submission" date="2015-01" db="EMBL/GenBank/DDBJ databases">
        <title>The Genome Sequence of Ochroconis gallopava CBS43764.</title>
        <authorList>
            <consortium name="The Broad Institute Genomics Platform"/>
            <person name="Cuomo C."/>
            <person name="de Hoog S."/>
            <person name="Gorbushina A."/>
            <person name="Stielow B."/>
            <person name="Teixiera M."/>
            <person name="Abouelleil A."/>
            <person name="Chapman S.B."/>
            <person name="Priest M."/>
            <person name="Young S.K."/>
            <person name="Wortman J."/>
            <person name="Nusbaum C."/>
            <person name="Birren B."/>
        </authorList>
    </citation>
    <scope>NUCLEOTIDE SEQUENCE [LARGE SCALE GENOMIC DNA]</scope>
    <source>
        <strain evidence="3 4">CBS 43764</strain>
    </source>
</reference>
<keyword evidence="4" id="KW-1185">Reference proteome</keyword>
<dbReference type="SMART" id="SM00591">
    <property type="entry name" value="RWD"/>
    <property type="match status" value="1"/>
</dbReference>
<evidence type="ECO:0000313" key="3">
    <source>
        <dbReference type="EMBL" id="KIW06661.1"/>
    </source>
</evidence>
<dbReference type="GeneID" id="27310340"/>
<dbReference type="SUPFAM" id="SSF54495">
    <property type="entry name" value="UBC-like"/>
    <property type="match status" value="1"/>
</dbReference>
<dbReference type="InterPro" id="IPR006575">
    <property type="entry name" value="RWD_dom"/>
</dbReference>
<dbReference type="Pfam" id="PF05773">
    <property type="entry name" value="RWD"/>
    <property type="match status" value="1"/>
</dbReference>
<dbReference type="STRING" id="253628.A0A0D1XV47"/>
<dbReference type="FunCoup" id="A0A0D1XV47">
    <property type="interactions" value="763"/>
</dbReference>
<dbReference type="Gene3D" id="3.10.110.10">
    <property type="entry name" value="Ubiquitin Conjugating Enzyme"/>
    <property type="match status" value="1"/>
</dbReference>
<evidence type="ECO:0000313" key="4">
    <source>
        <dbReference type="Proteomes" id="UP000053259"/>
    </source>
</evidence>
<dbReference type="Proteomes" id="UP000053259">
    <property type="component" value="Unassembled WGS sequence"/>
</dbReference>